<dbReference type="AlphaFoldDB" id="A0A6A6D9Z5"/>
<evidence type="ECO:0000256" key="1">
    <source>
        <dbReference type="SAM" id="Phobius"/>
    </source>
</evidence>
<evidence type="ECO:0000313" key="2">
    <source>
        <dbReference type="EMBL" id="KAF2176281.1"/>
    </source>
</evidence>
<accession>A0A6A6D9Z5</accession>
<dbReference type="OrthoDB" id="3782835at2759"/>
<reference evidence="2" key="1">
    <citation type="journal article" date="2020" name="Stud. Mycol.">
        <title>101 Dothideomycetes genomes: a test case for predicting lifestyles and emergence of pathogens.</title>
        <authorList>
            <person name="Haridas S."/>
            <person name="Albert R."/>
            <person name="Binder M."/>
            <person name="Bloem J."/>
            <person name="Labutti K."/>
            <person name="Salamov A."/>
            <person name="Andreopoulos B."/>
            <person name="Baker S."/>
            <person name="Barry K."/>
            <person name="Bills G."/>
            <person name="Bluhm B."/>
            <person name="Cannon C."/>
            <person name="Castanera R."/>
            <person name="Culley D."/>
            <person name="Daum C."/>
            <person name="Ezra D."/>
            <person name="Gonzalez J."/>
            <person name="Henrissat B."/>
            <person name="Kuo A."/>
            <person name="Liang C."/>
            <person name="Lipzen A."/>
            <person name="Lutzoni F."/>
            <person name="Magnuson J."/>
            <person name="Mondo S."/>
            <person name="Nolan M."/>
            <person name="Ohm R."/>
            <person name="Pangilinan J."/>
            <person name="Park H.-J."/>
            <person name="Ramirez L."/>
            <person name="Alfaro M."/>
            <person name="Sun H."/>
            <person name="Tritt A."/>
            <person name="Yoshinaga Y."/>
            <person name="Zwiers L.-H."/>
            <person name="Turgeon B."/>
            <person name="Goodwin S."/>
            <person name="Spatafora J."/>
            <person name="Crous P."/>
            <person name="Grigoriev I."/>
        </authorList>
    </citation>
    <scope>NUCLEOTIDE SEQUENCE</scope>
    <source>
        <strain evidence="2">CBS 207.26</strain>
    </source>
</reference>
<sequence>PVRSPLNKPLTGGLVVRWVTTSEYPLLYVFCLSFLFQVTNYMYRVMSPANGGKSMMSFCKLKGGPQRKSKVGEVSFKEVEI</sequence>
<name>A0A6A6D9Z5_9PEZI</name>
<keyword evidence="1" id="KW-0812">Transmembrane</keyword>
<keyword evidence="1" id="KW-0472">Membrane</keyword>
<dbReference type="EMBL" id="ML994711">
    <property type="protein sequence ID" value="KAF2176281.1"/>
    <property type="molecule type" value="Genomic_DNA"/>
</dbReference>
<feature type="non-terminal residue" evidence="2">
    <location>
        <position position="1"/>
    </location>
</feature>
<evidence type="ECO:0000313" key="3">
    <source>
        <dbReference type="Proteomes" id="UP000800200"/>
    </source>
</evidence>
<keyword evidence="3" id="KW-1185">Reference proteome</keyword>
<dbReference type="Proteomes" id="UP000800200">
    <property type="component" value="Unassembled WGS sequence"/>
</dbReference>
<proteinExistence type="predicted"/>
<gene>
    <name evidence="2" type="ORF">K469DRAFT_607773</name>
</gene>
<keyword evidence="1" id="KW-1133">Transmembrane helix</keyword>
<organism evidence="2 3">
    <name type="scientific">Zopfia rhizophila CBS 207.26</name>
    <dbReference type="NCBI Taxonomy" id="1314779"/>
    <lineage>
        <taxon>Eukaryota</taxon>
        <taxon>Fungi</taxon>
        <taxon>Dikarya</taxon>
        <taxon>Ascomycota</taxon>
        <taxon>Pezizomycotina</taxon>
        <taxon>Dothideomycetes</taxon>
        <taxon>Dothideomycetes incertae sedis</taxon>
        <taxon>Zopfiaceae</taxon>
        <taxon>Zopfia</taxon>
    </lineage>
</organism>
<protein>
    <submittedName>
        <fullName evidence="2">Uncharacterized protein</fullName>
    </submittedName>
</protein>
<feature type="transmembrane region" description="Helical" evidence="1">
    <location>
        <begin position="24"/>
        <end position="43"/>
    </location>
</feature>